<accession>A0A1F4T5R6</accession>
<evidence type="ECO:0000313" key="3">
    <source>
        <dbReference type="Proteomes" id="UP000178602"/>
    </source>
</evidence>
<keyword evidence="1" id="KW-0732">Signal</keyword>
<sequence>MKINVILICFCLFFSSSVMALSPAVIGGVRGGVALGMMADEEVGTRVGLRFGAEACTGKKPLILFFGGKFYLTNISGRYPLSFGLGLVVYSGGDGNADFGPSVSLIFDRPFDINRLFFEAGIDVADSGKLQLQAGYKL</sequence>
<feature type="signal peptide" evidence="1">
    <location>
        <begin position="1"/>
        <end position="20"/>
    </location>
</feature>
<evidence type="ECO:0000313" key="2">
    <source>
        <dbReference type="EMBL" id="OGC28074.1"/>
    </source>
</evidence>
<proteinExistence type="predicted"/>
<protein>
    <recommendedName>
        <fullName evidence="4">Outer membrane protein beta-barrel domain-containing protein</fullName>
    </recommendedName>
</protein>
<dbReference type="Proteomes" id="UP000178602">
    <property type="component" value="Unassembled WGS sequence"/>
</dbReference>
<feature type="chain" id="PRO_5009514481" description="Outer membrane protein beta-barrel domain-containing protein" evidence="1">
    <location>
        <begin position="21"/>
        <end position="138"/>
    </location>
</feature>
<gene>
    <name evidence="2" type="ORF">A3K49_03655</name>
</gene>
<dbReference type="AlphaFoldDB" id="A0A1F4T5R6"/>
<organism evidence="2 3">
    <name type="scientific">candidate division WOR-1 bacterium RIFOXYC12_FULL_54_18</name>
    <dbReference type="NCBI Taxonomy" id="1802584"/>
    <lineage>
        <taxon>Bacteria</taxon>
        <taxon>Bacillati</taxon>
        <taxon>Saganbacteria</taxon>
    </lineage>
</organism>
<dbReference type="EMBL" id="MEUG01000001">
    <property type="protein sequence ID" value="OGC28074.1"/>
    <property type="molecule type" value="Genomic_DNA"/>
</dbReference>
<reference evidence="2 3" key="1">
    <citation type="journal article" date="2016" name="Nat. Commun.">
        <title>Thousands of microbial genomes shed light on interconnected biogeochemical processes in an aquifer system.</title>
        <authorList>
            <person name="Anantharaman K."/>
            <person name="Brown C.T."/>
            <person name="Hug L.A."/>
            <person name="Sharon I."/>
            <person name="Castelle C.J."/>
            <person name="Probst A.J."/>
            <person name="Thomas B.C."/>
            <person name="Singh A."/>
            <person name="Wilkins M.J."/>
            <person name="Karaoz U."/>
            <person name="Brodie E.L."/>
            <person name="Williams K.H."/>
            <person name="Hubbard S.S."/>
            <person name="Banfield J.F."/>
        </authorList>
    </citation>
    <scope>NUCLEOTIDE SEQUENCE [LARGE SCALE GENOMIC DNA]</scope>
</reference>
<comment type="caution">
    <text evidence="2">The sequence shown here is derived from an EMBL/GenBank/DDBJ whole genome shotgun (WGS) entry which is preliminary data.</text>
</comment>
<evidence type="ECO:0008006" key="4">
    <source>
        <dbReference type="Google" id="ProtNLM"/>
    </source>
</evidence>
<name>A0A1F4T5R6_UNCSA</name>
<evidence type="ECO:0000256" key="1">
    <source>
        <dbReference type="SAM" id="SignalP"/>
    </source>
</evidence>